<sequence>MLILLFFLPYASPLVDCVHGFVGRMQPGLNDNFFHINDTSMCSAMYCIKVFVNSAIDDDNLFQQGVSSRCAYTGGDREVCLKATGCQDITFYDGMRGNFSFCCCQENNCNQVGETELEELYQRNSKSKRSRTSSSSSFSTVLYISFAFIFRLVY</sequence>
<feature type="signal peptide" evidence="1">
    <location>
        <begin position="1"/>
        <end position="17"/>
    </location>
</feature>
<evidence type="ECO:0000313" key="2">
    <source>
        <dbReference type="EMBL" id="CAD6195810.1"/>
    </source>
</evidence>
<dbReference type="Proteomes" id="UP000835052">
    <property type="component" value="Unassembled WGS sequence"/>
</dbReference>
<dbReference type="EMBL" id="CAJGYM010000060">
    <property type="protein sequence ID" value="CAD6195810.1"/>
    <property type="molecule type" value="Genomic_DNA"/>
</dbReference>
<evidence type="ECO:0000256" key="1">
    <source>
        <dbReference type="SAM" id="SignalP"/>
    </source>
</evidence>
<name>A0A8S1HRX7_9PELO</name>
<organism evidence="2 3">
    <name type="scientific">Caenorhabditis auriculariae</name>
    <dbReference type="NCBI Taxonomy" id="2777116"/>
    <lineage>
        <taxon>Eukaryota</taxon>
        <taxon>Metazoa</taxon>
        <taxon>Ecdysozoa</taxon>
        <taxon>Nematoda</taxon>
        <taxon>Chromadorea</taxon>
        <taxon>Rhabditida</taxon>
        <taxon>Rhabditina</taxon>
        <taxon>Rhabditomorpha</taxon>
        <taxon>Rhabditoidea</taxon>
        <taxon>Rhabditidae</taxon>
        <taxon>Peloderinae</taxon>
        <taxon>Caenorhabditis</taxon>
    </lineage>
</organism>
<gene>
    <name evidence="2" type="ORF">CAUJ_LOCUS11729</name>
</gene>
<evidence type="ECO:0000313" key="3">
    <source>
        <dbReference type="Proteomes" id="UP000835052"/>
    </source>
</evidence>
<protein>
    <recommendedName>
        <fullName evidence="4">UPAR/Ly6 domain-containing protein</fullName>
    </recommendedName>
</protein>
<proteinExistence type="predicted"/>
<reference evidence="2" key="1">
    <citation type="submission" date="2020-10" db="EMBL/GenBank/DDBJ databases">
        <authorList>
            <person name="Kikuchi T."/>
        </authorList>
    </citation>
    <scope>NUCLEOTIDE SEQUENCE</scope>
    <source>
        <strain evidence="2">NKZ352</strain>
    </source>
</reference>
<evidence type="ECO:0008006" key="4">
    <source>
        <dbReference type="Google" id="ProtNLM"/>
    </source>
</evidence>
<dbReference type="AlphaFoldDB" id="A0A8S1HRX7"/>
<dbReference type="OrthoDB" id="5844872at2759"/>
<comment type="caution">
    <text evidence="2">The sequence shown here is derived from an EMBL/GenBank/DDBJ whole genome shotgun (WGS) entry which is preliminary data.</text>
</comment>
<keyword evidence="3" id="KW-1185">Reference proteome</keyword>
<accession>A0A8S1HRX7</accession>
<feature type="chain" id="PRO_5035726676" description="UPAR/Ly6 domain-containing protein" evidence="1">
    <location>
        <begin position="18"/>
        <end position="154"/>
    </location>
</feature>
<keyword evidence="1" id="KW-0732">Signal</keyword>